<dbReference type="GO" id="GO:0003677">
    <property type="term" value="F:DNA binding"/>
    <property type="evidence" value="ECO:0007669"/>
    <property type="project" value="UniProtKB-KW"/>
</dbReference>
<dbReference type="PROSITE" id="PS50110">
    <property type="entry name" value="RESPONSE_REGULATORY"/>
    <property type="match status" value="1"/>
</dbReference>
<feature type="domain" description="Response regulatory" evidence="5">
    <location>
        <begin position="8"/>
        <end position="125"/>
    </location>
</feature>
<reference evidence="7" key="1">
    <citation type="submission" date="2009-11" db="EMBL/GenBank/DDBJ databases">
        <title>The complete chromosome of Xylanimonas cellulosilytica DSM 15894.</title>
        <authorList>
            <consortium name="US DOE Joint Genome Institute (JGI-PGF)"/>
            <person name="Lucas S."/>
            <person name="Copeland A."/>
            <person name="Lapidus A."/>
            <person name="Glavina del Rio T."/>
            <person name="Dalin E."/>
            <person name="Tice H."/>
            <person name="Bruce D."/>
            <person name="Goodwin L."/>
            <person name="Pitluck S."/>
            <person name="Kyrpides N."/>
            <person name="Mavromatis K."/>
            <person name="Ivanova N."/>
            <person name="Mikhailova N."/>
            <person name="Foster B."/>
            <person name="Clum A."/>
            <person name="Brettin T."/>
            <person name="Detter J.C."/>
            <person name="Han C."/>
            <person name="Larimer F."/>
            <person name="Land M."/>
            <person name="Hauser L."/>
            <person name="Markowitz V."/>
            <person name="Cheng J.F."/>
            <person name="Hugenholtz P."/>
            <person name="Woyke T."/>
            <person name="Wu D."/>
            <person name="Gehrich-Schroeter G."/>
            <person name="Schneider S."/>
            <person name="Pukall S.R."/>
            <person name="Klenk H.P."/>
            <person name="Eisen J.A."/>
        </authorList>
    </citation>
    <scope>NUCLEOTIDE SEQUENCE [LARGE SCALE GENOMIC DNA]</scope>
    <source>
        <strain evidence="7">DSM 15894 / CECT 5975 / LMG 20990 / XIL07</strain>
    </source>
</reference>
<reference evidence="6 7" key="2">
    <citation type="journal article" date="2010" name="Stand. Genomic Sci.">
        <title>Complete genome sequence of Xylanimonas cellulosilytica type strain (XIL07).</title>
        <authorList>
            <person name="Foster B."/>
            <person name="Pukall R."/>
            <person name="Abt B."/>
            <person name="Nolan M."/>
            <person name="Glavina Del Rio T."/>
            <person name="Chen F."/>
            <person name="Lucas S."/>
            <person name="Tice H."/>
            <person name="Pitluck S."/>
            <person name="Cheng J.-F."/>
            <person name="Chertkov O."/>
            <person name="Brettin T."/>
            <person name="Han C."/>
            <person name="Detter J.C."/>
            <person name="Bruce D."/>
            <person name="Goodwin L."/>
            <person name="Ivanova N."/>
            <person name="Mavromatis K."/>
            <person name="Pati A."/>
            <person name="Mikhailova N."/>
            <person name="Chen A."/>
            <person name="Palaniappan K."/>
            <person name="Land M."/>
            <person name="Hauser L."/>
            <person name="Chang Y.-J."/>
            <person name="Jeffries C.D."/>
            <person name="Chain P."/>
            <person name="Rohde M."/>
            <person name="Goeker M."/>
            <person name="Bristow J."/>
            <person name="Eisen J.A."/>
            <person name="Markowitz V."/>
            <person name="Hugenholtz P."/>
            <person name="Kyrpides N.C."/>
            <person name="Klenk H.-P."/>
            <person name="Lapidus A."/>
        </authorList>
    </citation>
    <scope>NUCLEOTIDE SEQUENCE [LARGE SCALE GENOMIC DNA]</scope>
    <source>
        <strain evidence="7">DSM 15894 / CECT 5975 / LMG 20990 / XIL07</strain>
    </source>
</reference>
<dbReference type="Gene3D" id="3.40.50.2300">
    <property type="match status" value="1"/>
</dbReference>
<keyword evidence="1 3" id="KW-0597">Phosphoprotein</keyword>
<sequence>MTSTQPIRVLIADDNAVVRRGLRMRLNHADGITVVGEASNGRDAVTIARRERAAVVLMDLEMPGDGLKATRALAGPGVENPIRVIALTAHAEPAWVIQALESGAVGYLLKHDLRQVPAAIEAAARGESPLSAGVAAPVIHEFTRRRTTDVVADESIGALTPAELAAVRQLTRGRTTNEDIAAALVLSVNTVRSQLSSALRKTGLSDRTQLALWGVRRGLDRGGDTPSPP</sequence>
<protein>
    <submittedName>
        <fullName evidence="6">Two component transcriptional regulator, LuxR family</fullName>
    </submittedName>
</protein>
<keyword evidence="2" id="KW-0238">DNA-binding</keyword>
<dbReference type="GO" id="GO:0006355">
    <property type="term" value="P:regulation of DNA-templated transcription"/>
    <property type="evidence" value="ECO:0007669"/>
    <property type="project" value="InterPro"/>
</dbReference>
<dbReference type="Proteomes" id="UP000002255">
    <property type="component" value="Chromosome"/>
</dbReference>
<dbReference type="eggNOG" id="COG2197">
    <property type="taxonomic scope" value="Bacteria"/>
</dbReference>
<feature type="modified residue" description="4-aspartylphosphate" evidence="3">
    <location>
        <position position="59"/>
    </location>
</feature>
<dbReference type="STRING" id="446471.Xcel_3179"/>
<dbReference type="GO" id="GO:0000160">
    <property type="term" value="P:phosphorelay signal transduction system"/>
    <property type="evidence" value="ECO:0007669"/>
    <property type="project" value="InterPro"/>
</dbReference>
<organism evidence="6 7">
    <name type="scientific">Xylanimonas cellulosilytica (strain DSM 15894 / JCM 12276 / CECT 5975 / KCTC 9989 / LMG 20990 / NBRC 107835 / XIL07)</name>
    <dbReference type="NCBI Taxonomy" id="446471"/>
    <lineage>
        <taxon>Bacteria</taxon>
        <taxon>Bacillati</taxon>
        <taxon>Actinomycetota</taxon>
        <taxon>Actinomycetes</taxon>
        <taxon>Micrococcales</taxon>
        <taxon>Promicromonosporaceae</taxon>
        <taxon>Xylanimonas</taxon>
    </lineage>
</organism>
<dbReference type="AlphaFoldDB" id="D1C0H6"/>
<dbReference type="PANTHER" id="PTHR43214">
    <property type="entry name" value="TWO-COMPONENT RESPONSE REGULATOR"/>
    <property type="match status" value="1"/>
</dbReference>
<gene>
    <name evidence="6" type="ordered locus">Xcel_3179</name>
</gene>
<evidence type="ECO:0000259" key="5">
    <source>
        <dbReference type="PROSITE" id="PS50110"/>
    </source>
</evidence>
<dbReference type="InterPro" id="IPR011006">
    <property type="entry name" value="CheY-like_superfamily"/>
</dbReference>
<dbReference type="SUPFAM" id="SSF52172">
    <property type="entry name" value="CheY-like"/>
    <property type="match status" value="1"/>
</dbReference>
<feature type="domain" description="HTH luxR-type" evidence="4">
    <location>
        <begin position="152"/>
        <end position="218"/>
    </location>
</feature>
<evidence type="ECO:0000256" key="1">
    <source>
        <dbReference type="ARBA" id="ARBA00022553"/>
    </source>
</evidence>
<dbReference type="SMART" id="SM00448">
    <property type="entry name" value="REC"/>
    <property type="match status" value="1"/>
</dbReference>
<evidence type="ECO:0000259" key="4">
    <source>
        <dbReference type="PROSITE" id="PS50043"/>
    </source>
</evidence>
<dbReference type="InterPro" id="IPR039420">
    <property type="entry name" value="WalR-like"/>
</dbReference>
<name>D1C0H6_XYLCX</name>
<dbReference type="InterPro" id="IPR016032">
    <property type="entry name" value="Sig_transdc_resp-reg_C-effctor"/>
</dbReference>
<dbReference type="Pfam" id="PF00196">
    <property type="entry name" value="GerE"/>
    <property type="match status" value="1"/>
</dbReference>
<dbReference type="CDD" id="cd06170">
    <property type="entry name" value="LuxR_C_like"/>
    <property type="match status" value="1"/>
</dbReference>
<evidence type="ECO:0000256" key="3">
    <source>
        <dbReference type="PROSITE-ProRule" id="PRU00169"/>
    </source>
</evidence>
<dbReference type="Pfam" id="PF00072">
    <property type="entry name" value="Response_reg"/>
    <property type="match status" value="1"/>
</dbReference>
<dbReference type="InterPro" id="IPR000792">
    <property type="entry name" value="Tscrpt_reg_LuxR_C"/>
</dbReference>
<accession>D1C0H6</accession>
<dbReference type="SMART" id="SM00421">
    <property type="entry name" value="HTH_LUXR"/>
    <property type="match status" value="1"/>
</dbReference>
<dbReference type="InterPro" id="IPR001789">
    <property type="entry name" value="Sig_transdc_resp-reg_receiver"/>
</dbReference>
<dbReference type="RefSeq" id="WP_012879921.1">
    <property type="nucleotide sequence ID" value="NC_013530.1"/>
</dbReference>
<dbReference type="CDD" id="cd17535">
    <property type="entry name" value="REC_NarL-like"/>
    <property type="match status" value="1"/>
</dbReference>
<dbReference type="KEGG" id="xce:Xcel_3179"/>
<evidence type="ECO:0000313" key="6">
    <source>
        <dbReference type="EMBL" id="ACZ32179.1"/>
    </source>
</evidence>
<dbReference type="HOGENOM" id="CLU_000445_90_1_11"/>
<proteinExistence type="predicted"/>
<keyword evidence="7" id="KW-1185">Reference proteome</keyword>
<dbReference type="InterPro" id="IPR058245">
    <property type="entry name" value="NreC/VraR/RcsB-like_REC"/>
</dbReference>
<evidence type="ECO:0000313" key="7">
    <source>
        <dbReference type="Proteomes" id="UP000002255"/>
    </source>
</evidence>
<dbReference type="PROSITE" id="PS50043">
    <property type="entry name" value="HTH_LUXR_2"/>
    <property type="match status" value="1"/>
</dbReference>
<evidence type="ECO:0000256" key="2">
    <source>
        <dbReference type="ARBA" id="ARBA00023125"/>
    </source>
</evidence>
<dbReference type="SUPFAM" id="SSF46894">
    <property type="entry name" value="C-terminal effector domain of the bipartite response regulators"/>
    <property type="match status" value="1"/>
</dbReference>
<dbReference type="EMBL" id="CP001821">
    <property type="protein sequence ID" value="ACZ32179.1"/>
    <property type="molecule type" value="Genomic_DNA"/>
</dbReference>